<dbReference type="RefSeq" id="WP_174400290.1">
    <property type="nucleotide sequence ID" value="NZ_VBSB01000017.1"/>
</dbReference>
<dbReference type="InterPro" id="IPR011051">
    <property type="entry name" value="RmlC_Cupin_sf"/>
</dbReference>
<evidence type="ECO:0000313" key="2">
    <source>
        <dbReference type="Proteomes" id="UP000708347"/>
    </source>
</evidence>
<dbReference type="Proteomes" id="UP000708347">
    <property type="component" value="Unassembled WGS sequence"/>
</dbReference>
<proteinExistence type="predicted"/>
<sequence>MSAVVSTPAENRWLRTLLAGRPHQIIRSERGVYLHRYFLWPRNRWHNLYLHRFVGSDDPPALHSHPWSFATLILSGAYTEVTKDGAHWRGPGSLAFRRAGHRHRVQLLRDSSGRELPCVSIVLTGRRTQAWGFFCPRRDGTWRFIPWQNFGAGGCGEYTDSADANLRDTKDEPGKRN</sequence>
<gene>
    <name evidence="1" type="ORF">FEG63_23855</name>
</gene>
<dbReference type="EMBL" id="VBSB01000017">
    <property type="protein sequence ID" value="NTY62576.1"/>
    <property type="molecule type" value="Genomic_DNA"/>
</dbReference>
<accession>A0ABX2JY36</accession>
<dbReference type="SUPFAM" id="SSF51182">
    <property type="entry name" value="RmlC-like cupins"/>
    <property type="match status" value="1"/>
</dbReference>
<keyword evidence="2" id="KW-1185">Reference proteome</keyword>
<comment type="caution">
    <text evidence="1">The sequence shown here is derived from an EMBL/GenBank/DDBJ whole genome shotgun (WGS) entry which is preliminary data.</text>
</comment>
<name>A0ABX2JY36_9MYCO</name>
<evidence type="ECO:0000313" key="1">
    <source>
        <dbReference type="EMBL" id="NTY62576.1"/>
    </source>
</evidence>
<evidence type="ECO:0008006" key="3">
    <source>
        <dbReference type="Google" id="ProtNLM"/>
    </source>
</evidence>
<reference evidence="1 2" key="1">
    <citation type="submission" date="2019-05" db="EMBL/GenBank/DDBJ databases">
        <title>Mycolicibacterium sphagni ENV482 genome assembly.</title>
        <authorList>
            <person name="Chen W."/>
            <person name="Faulkner N.W."/>
            <person name="Hyman M.R."/>
        </authorList>
    </citation>
    <scope>NUCLEOTIDE SEQUENCE [LARGE SCALE GENOMIC DNA]</scope>
    <source>
        <strain evidence="1 2">ENV482</strain>
    </source>
</reference>
<organism evidence="1 2">
    <name type="scientific">Mycolicibacterium sphagni</name>
    <dbReference type="NCBI Taxonomy" id="1786"/>
    <lineage>
        <taxon>Bacteria</taxon>
        <taxon>Bacillati</taxon>
        <taxon>Actinomycetota</taxon>
        <taxon>Actinomycetes</taxon>
        <taxon>Mycobacteriales</taxon>
        <taxon>Mycobacteriaceae</taxon>
        <taxon>Mycolicibacterium</taxon>
    </lineage>
</organism>
<protein>
    <recommendedName>
        <fullName evidence="3">Cupin 2 conserved barrel domain-containing protein</fullName>
    </recommendedName>
</protein>